<evidence type="ECO:0000313" key="2">
    <source>
        <dbReference type="Proteomes" id="UP000217790"/>
    </source>
</evidence>
<dbReference type="InParanoid" id="A0A2H3DKB3"/>
<sequence length="116" mass="13220">EAVDISNRYFWPKVKMSDDNGIQIAQETDPNGILHMMGNNTLIHTEDNVVQYCKRVTEDRKGQYTKVKPQIFRVGDIIEVQCSMVFITIINMLAKMNLVLCTLDMVDCQVSAHNGK</sequence>
<protein>
    <submittedName>
        <fullName evidence="1">Uncharacterized protein</fullName>
    </submittedName>
</protein>
<feature type="non-terminal residue" evidence="1">
    <location>
        <position position="1"/>
    </location>
</feature>
<gene>
    <name evidence="1" type="ORF">ARMGADRAFT_933056</name>
</gene>
<dbReference type="Proteomes" id="UP000217790">
    <property type="component" value="Unassembled WGS sequence"/>
</dbReference>
<reference evidence="2" key="1">
    <citation type="journal article" date="2017" name="Nat. Ecol. Evol.">
        <title>Genome expansion and lineage-specific genetic innovations in the forest pathogenic fungi Armillaria.</title>
        <authorList>
            <person name="Sipos G."/>
            <person name="Prasanna A.N."/>
            <person name="Walter M.C."/>
            <person name="O'Connor E."/>
            <person name="Balint B."/>
            <person name="Krizsan K."/>
            <person name="Kiss B."/>
            <person name="Hess J."/>
            <person name="Varga T."/>
            <person name="Slot J."/>
            <person name="Riley R."/>
            <person name="Boka B."/>
            <person name="Rigling D."/>
            <person name="Barry K."/>
            <person name="Lee J."/>
            <person name="Mihaltcheva S."/>
            <person name="LaButti K."/>
            <person name="Lipzen A."/>
            <person name="Waldron R."/>
            <person name="Moloney N.M."/>
            <person name="Sperisen C."/>
            <person name="Kredics L."/>
            <person name="Vagvoelgyi C."/>
            <person name="Patrignani A."/>
            <person name="Fitzpatrick D."/>
            <person name="Nagy I."/>
            <person name="Doyle S."/>
            <person name="Anderson J.B."/>
            <person name="Grigoriev I.V."/>
            <person name="Gueldener U."/>
            <person name="Muensterkoetter M."/>
            <person name="Nagy L.G."/>
        </authorList>
    </citation>
    <scope>NUCLEOTIDE SEQUENCE [LARGE SCALE GENOMIC DNA]</scope>
    <source>
        <strain evidence="2">Ar21-2</strain>
    </source>
</reference>
<dbReference type="AlphaFoldDB" id="A0A2H3DKB3"/>
<proteinExistence type="predicted"/>
<accession>A0A2H3DKB3</accession>
<evidence type="ECO:0000313" key="1">
    <source>
        <dbReference type="EMBL" id="PBK91288.1"/>
    </source>
</evidence>
<dbReference type="EMBL" id="KZ293662">
    <property type="protein sequence ID" value="PBK91288.1"/>
    <property type="molecule type" value="Genomic_DNA"/>
</dbReference>
<organism evidence="1 2">
    <name type="scientific">Armillaria gallica</name>
    <name type="common">Bulbous honey fungus</name>
    <name type="synonym">Armillaria bulbosa</name>
    <dbReference type="NCBI Taxonomy" id="47427"/>
    <lineage>
        <taxon>Eukaryota</taxon>
        <taxon>Fungi</taxon>
        <taxon>Dikarya</taxon>
        <taxon>Basidiomycota</taxon>
        <taxon>Agaricomycotina</taxon>
        <taxon>Agaricomycetes</taxon>
        <taxon>Agaricomycetidae</taxon>
        <taxon>Agaricales</taxon>
        <taxon>Marasmiineae</taxon>
        <taxon>Physalacriaceae</taxon>
        <taxon>Armillaria</taxon>
    </lineage>
</organism>
<keyword evidence="2" id="KW-1185">Reference proteome</keyword>
<name>A0A2H3DKB3_ARMGA</name>
<dbReference type="OrthoDB" id="3067373at2759"/>